<dbReference type="InterPro" id="IPR011993">
    <property type="entry name" value="PH-like_dom_sf"/>
</dbReference>
<feature type="region of interest" description="Disordered" evidence="1">
    <location>
        <begin position="212"/>
        <end position="278"/>
    </location>
</feature>
<feature type="domain" description="DH" evidence="2">
    <location>
        <begin position="58"/>
        <end position="107"/>
    </location>
</feature>
<dbReference type="SUPFAM" id="SSF50729">
    <property type="entry name" value="PH domain-like"/>
    <property type="match status" value="1"/>
</dbReference>
<dbReference type="Gene3D" id="1.20.900.10">
    <property type="entry name" value="Dbl homology (DH) domain"/>
    <property type="match status" value="1"/>
</dbReference>
<dbReference type="AlphaFoldDB" id="A0A5S6Q6B5"/>
<evidence type="ECO:0000313" key="4">
    <source>
        <dbReference type="WBParaSite" id="TMUE_1000002718.1"/>
    </source>
</evidence>
<organism evidence="3 4">
    <name type="scientific">Trichuris muris</name>
    <name type="common">Mouse whipworm</name>
    <dbReference type="NCBI Taxonomy" id="70415"/>
    <lineage>
        <taxon>Eukaryota</taxon>
        <taxon>Metazoa</taxon>
        <taxon>Ecdysozoa</taxon>
        <taxon>Nematoda</taxon>
        <taxon>Enoplea</taxon>
        <taxon>Dorylaimia</taxon>
        <taxon>Trichinellida</taxon>
        <taxon>Trichuridae</taxon>
        <taxon>Trichuris</taxon>
    </lineage>
</organism>
<evidence type="ECO:0000259" key="2">
    <source>
        <dbReference type="PROSITE" id="PS50010"/>
    </source>
</evidence>
<protein>
    <submittedName>
        <fullName evidence="4">DH domain-containing protein</fullName>
    </submittedName>
</protein>
<reference evidence="4" key="1">
    <citation type="submission" date="2019-12" db="UniProtKB">
        <authorList>
            <consortium name="WormBaseParasite"/>
        </authorList>
    </citation>
    <scope>IDENTIFICATION</scope>
</reference>
<dbReference type="WBParaSite" id="TMUE_1000002718.1">
    <property type="protein sequence ID" value="TMUE_1000002718.1"/>
    <property type="gene ID" value="WBGene00295232"/>
</dbReference>
<dbReference type="STRING" id="70415.A0A5S6Q6B5"/>
<dbReference type="GO" id="GO:0007266">
    <property type="term" value="P:Rho protein signal transduction"/>
    <property type="evidence" value="ECO:0007669"/>
    <property type="project" value="TreeGrafter"/>
</dbReference>
<sequence length="278" mass="32366">MLVSYEFCTEFYKLLLISKEKGCFGSIRILNPLLTNAIYQEFVNIKCVLLELQKCAADFLISPLQRISRRPILISEILKFYVDPQDVDTLQPILDSLQESLKSIDNSIKWLHNFERVQELQEQLIWSTLSEVDLKAHIPDETVVRQFCESSIARPNRHLNYEALLHRVENQKPCEVYLFLFKDMLLVTKIKKNTLRSKEMWIRRFQDSVSTIEPRHRQQRGLSQTLTMGHASAGRSPTPSELSFKDCKSNLPTPTNGNRPHPKRIPFEFSHHLTRSAT</sequence>
<name>A0A5S6Q6B5_TRIMR</name>
<dbReference type="GO" id="GO:0005085">
    <property type="term" value="F:guanyl-nucleotide exchange factor activity"/>
    <property type="evidence" value="ECO:0007669"/>
    <property type="project" value="InterPro"/>
</dbReference>
<keyword evidence="3" id="KW-1185">Reference proteome</keyword>
<dbReference type="PANTHER" id="PTHR13217">
    <property type="entry name" value="PLECKSTRIN HOMOLOGY DOMAIN-CONTAINING FAMILY G MEMBER 7"/>
    <property type="match status" value="1"/>
</dbReference>
<dbReference type="PROSITE" id="PS50010">
    <property type="entry name" value="DH_2"/>
    <property type="match status" value="1"/>
</dbReference>
<dbReference type="PANTHER" id="PTHR13217:SF6">
    <property type="entry name" value="PLECKSTRIN HOMOLOGY DOMAIN-CONTAINING FAMILY G MEMBER 7"/>
    <property type="match status" value="1"/>
</dbReference>
<dbReference type="InterPro" id="IPR040181">
    <property type="entry name" value="PKHG5/7"/>
</dbReference>
<proteinExistence type="predicted"/>
<evidence type="ECO:0000256" key="1">
    <source>
        <dbReference type="SAM" id="MobiDB-lite"/>
    </source>
</evidence>
<evidence type="ECO:0000313" key="3">
    <source>
        <dbReference type="Proteomes" id="UP000046395"/>
    </source>
</evidence>
<dbReference type="InterPro" id="IPR035899">
    <property type="entry name" value="DBL_dom_sf"/>
</dbReference>
<dbReference type="Proteomes" id="UP000046395">
    <property type="component" value="Unassembled WGS sequence"/>
</dbReference>
<dbReference type="SUPFAM" id="SSF48065">
    <property type="entry name" value="DBL homology domain (DH-domain)"/>
    <property type="match status" value="1"/>
</dbReference>
<dbReference type="Gene3D" id="2.30.29.30">
    <property type="entry name" value="Pleckstrin-homology domain (PH domain)/Phosphotyrosine-binding domain (PTB)"/>
    <property type="match status" value="1"/>
</dbReference>
<dbReference type="InterPro" id="IPR000219">
    <property type="entry name" value="DH_dom"/>
</dbReference>
<accession>A0A5S6Q6B5</accession>